<comment type="caution">
    <text evidence="3">The sequence shown here is derived from an EMBL/GenBank/DDBJ whole genome shotgun (WGS) entry which is preliminary data.</text>
</comment>
<proteinExistence type="predicted"/>
<name>A0ABT5HRT4_9CAUL</name>
<keyword evidence="4" id="KW-1185">Reference proteome</keyword>
<dbReference type="RefSeq" id="WP_272747262.1">
    <property type="nucleotide sequence ID" value="NZ_JAQQKX010000003.1"/>
</dbReference>
<dbReference type="InterPro" id="IPR001434">
    <property type="entry name" value="OmcB-like_DUF11"/>
</dbReference>
<evidence type="ECO:0000313" key="3">
    <source>
        <dbReference type="EMBL" id="MDC7682780.1"/>
    </source>
</evidence>
<dbReference type="Pfam" id="PF01345">
    <property type="entry name" value="DUF11"/>
    <property type="match status" value="1"/>
</dbReference>
<feature type="chain" id="PRO_5046941088" description="DUF11 domain-containing protein" evidence="1">
    <location>
        <begin position="27"/>
        <end position="367"/>
    </location>
</feature>
<dbReference type="InterPro" id="IPR047589">
    <property type="entry name" value="DUF11_rpt"/>
</dbReference>
<evidence type="ECO:0000313" key="4">
    <source>
        <dbReference type="Proteomes" id="UP001214854"/>
    </source>
</evidence>
<accession>A0ABT5HRT4</accession>
<organism evidence="3 4">
    <name type="scientific">Asticcacaulis aquaticus</name>
    <dbReference type="NCBI Taxonomy" id="2984212"/>
    <lineage>
        <taxon>Bacteria</taxon>
        <taxon>Pseudomonadati</taxon>
        <taxon>Pseudomonadota</taxon>
        <taxon>Alphaproteobacteria</taxon>
        <taxon>Caulobacterales</taxon>
        <taxon>Caulobacteraceae</taxon>
        <taxon>Asticcacaulis</taxon>
    </lineage>
</organism>
<protein>
    <recommendedName>
        <fullName evidence="2">DUF11 domain-containing protein</fullName>
    </recommendedName>
</protein>
<dbReference type="EMBL" id="JAQQKX010000003">
    <property type="protein sequence ID" value="MDC7682780.1"/>
    <property type="molecule type" value="Genomic_DNA"/>
</dbReference>
<feature type="domain" description="DUF11" evidence="2">
    <location>
        <begin position="264"/>
        <end position="324"/>
    </location>
</feature>
<feature type="signal peptide" evidence="1">
    <location>
        <begin position="1"/>
        <end position="26"/>
    </location>
</feature>
<reference evidence="3 4" key="1">
    <citation type="submission" date="2023-01" db="EMBL/GenBank/DDBJ databases">
        <title>Novel species of the genus Asticcacaulis isolated from rivers.</title>
        <authorList>
            <person name="Lu H."/>
        </authorList>
    </citation>
    <scope>NUCLEOTIDE SEQUENCE [LARGE SCALE GENOMIC DNA]</scope>
    <source>
        <strain evidence="3 4">BYS171W</strain>
    </source>
</reference>
<gene>
    <name evidence="3" type="ORF">PQU92_05800</name>
</gene>
<evidence type="ECO:0000256" key="1">
    <source>
        <dbReference type="SAM" id="SignalP"/>
    </source>
</evidence>
<evidence type="ECO:0000259" key="2">
    <source>
        <dbReference type="Pfam" id="PF01345"/>
    </source>
</evidence>
<sequence length="367" mass="36840">MIKRTLPAILLGTTASLAIVAGGAQAATATVAGTEITNVAKVKYSVGGTPQPEVTSNTASFVVDKKVNLTVTEVGNSATNVFFGATAQVTTFKVTNLTNATQDFRLVAGQQGTLSLTAFGGVDNMDMTNVHVYVDANDDGIYQAGTDTATFIDELAADGSKTVFIVADVPATGPIGAIAGVSLTAVTANGGGAGALGIDVVGTSGAGTDAGVDIVFADDAGILDGLRDGKSSAYDQYTVGTAAINFVKKATIISDPVNGILSPKAVPGAVVEYCLMVTNGGPGSVTDISITDNIPAGTTYVPGSIWSGGTTLLGTCVIDGTPEDDDATGLDETDINGGNFDGTKVTATMPVILPLTTVSARFRVVIN</sequence>
<dbReference type="Proteomes" id="UP001214854">
    <property type="component" value="Unassembled WGS sequence"/>
</dbReference>
<keyword evidence="1" id="KW-0732">Signal</keyword>
<dbReference type="NCBIfam" id="TIGR01451">
    <property type="entry name" value="B_ant_repeat"/>
    <property type="match status" value="1"/>
</dbReference>